<dbReference type="Pfam" id="PF13759">
    <property type="entry name" value="2OG-FeII_Oxy_5"/>
    <property type="match status" value="1"/>
</dbReference>
<keyword evidence="5" id="KW-1185">Reference proteome</keyword>
<feature type="repeat" description="TPR" evidence="3">
    <location>
        <begin position="52"/>
        <end position="85"/>
    </location>
</feature>
<dbReference type="Gene3D" id="2.60.120.620">
    <property type="entry name" value="q2cbj1_9rhob like domain"/>
    <property type="match status" value="1"/>
</dbReference>
<dbReference type="PANTHER" id="PTHR45586:SF1">
    <property type="entry name" value="LIPOPOLYSACCHARIDE ASSEMBLY PROTEIN B"/>
    <property type="match status" value="1"/>
</dbReference>
<dbReference type="SUPFAM" id="SSF48452">
    <property type="entry name" value="TPR-like"/>
    <property type="match status" value="3"/>
</dbReference>
<dbReference type="InterPro" id="IPR019734">
    <property type="entry name" value="TPR_rpt"/>
</dbReference>
<name>A0ABN5CQV5_PSEO7</name>
<organism evidence="4 5">
    <name type="scientific">Pseudoalteromonas piscicida</name>
    <dbReference type="NCBI Taxonomy" id="43662"/>
    <lineage>
        <taxon>Bacteria</taxon>
        <taxon>Pseudomonadati</taxon>
        <taxon>Pseudomonadota</taxon>
        <taxon>Gammaproteobacteria</taxon>
        <taxon>Alteromonadales</taxon>
        <taxon>Pseudoalteromonadaceae</taxon>
        <taxon>Pseudoalteromonas</taxon>
    </lineage>
</organism>
<evidence type="ECO:0000256" key="1">
    <source>
        <dbReference type="ARBA" id="ARBA00022737"/>
    </source>
</evidence>
<gene>
    <name evidence="4" type="ORF">PPIS_b0182</name>
</gene>
<dbReference type="InterPro" id="IPR051012">
    <property type="entry name" value="CellSynth/LPSAsmb/PSIAsmb"/>
</dbReference>
<dbReference type="InterPro" id="IPR012668">
    <property type="entry name" value="CHP02466"/>
</dbReference>
<dbReference type="EMBL" id="CP011925">
    <property type="protein sequence ID" value="ATD09391.1"/>
    <property type="molecule type" value="Genomic_DNA"/>
</dbReference>
<dbReference type="Gene3D" id="1.25.40.10">
    <property type="entry name" value="Tetratricopeptide repeat domain"/>
    <property type="match status" value="3"/>
</dbReference>
<accession>A0ABN5CQV5</accession>
<keyword evidence="1" id="KW-0677">Repeat</keyword>
<proteinExistence type="predicted"/>
<dbReference type="Proteomes" id="UP000016521">
    <property type="component" value="Chromosome II"/>
</dbReference>
<protein>
    <recommendedName>
        <fullName evidence="6">Tetratricopeptide repeat protein</fullName>
    </recommendedName>
</protein>
<feature type="repeat" description="TPR" evidence="3">
    <location>
        <begin position="221"/>
        <end position="254"/>
    </location>
</feature>
<sequence length="612" mass="69125">MQLSQIDRLRKNNMKQAPEITIAVQDAFKLIQQKQYQLALTKLQPFIDSPHPDLHYLLGICYKSLAEWQSAITSLSDAAKLAPLKTEILTHLAKCYWLSGDLHQAEAHYLALYEAEPKNLDLLKNLSLLYLEQNRLDMASQWALKGQSLDDSGQLTKILGDVEKTRGNLSEAISYYQQVPQHSPVVFRAIHNLGLCYKLQAKFDQAIQCFKFVHQKAPEHYEPLYNLGDCFFANGQFEQAQQAYNLALKQAPYNPIIHKAINELYWQSGQHQLFATSLLTVMESANNRLELIECLAELYWNTNQYKLCEECIQASGYADTSATLLALRGRLAATNNELNAAFEHFDNANKIVVNYDRICEQAKFAIQLGKFSTAQSLLEKVLQAQPNSQLALAWLSAVYQATDKKKHHALCNPDFILTTTLGAPSGYQDTEDFLKALESCLLTLHQGKQAPSEQTLVNGSQISGGLLNRDIEIISKARTQLLRDIDKCLNKLDLDPEHPFLAHLRKEKCITGSWSVKLTEQGFHVSHIHPAGWISVVLYINTPNDDSNNGVIEFGRPPLAPPYDFPPFKTVKPQRGQIVIFPSYFWHGTQPFNPTGNNYRMTLPLDIGVLNK</sequence>
<evidence type="ECO:0008006" key="6">
    <source>
        <dbReference type="Google" id="ProtNLM"/>
    </source>
</evidence>
<dbReference type="SMART" id="SM00028">
    <property type="entry name" value="TPR"/>
    <property type="match status" value="6"/>
</dbReference>
<evidence type="ECO:0000313" key="5">
    <source>
        <dbReference type="Proteomes" id="UP000016521"/>
    </source>
</evidence>
<feature type="repeat" description="TPR" evidence="3">
    <location>
        <begin position="187"/>
        <end position="220"/>
    </location>
</feature>
<evidence type="ECO:0000256" key="2">
    <source>
        <dbReference type="ARBA" id="ARBA00022803"/>
    </source>
</evidence>
<dbReference type="Pfam" id="PF13432">
    <property type="entry name" value="TPR_16"/>
    <property type="match status" value="1"/>
</dbReference>
<evidence type="ECO:0000256" key="3">
    <source>
        <dbReference type="PROSITE-ProRule" id="PRU00339"/>
    </source>
</evidence>
<dbReference type="Pfam" id="PF14559">
    <property type="entry name" value="TPR_19"/>
    <property type="match status" value="1"/>
</dbReference>
<dbReference type="InterPro" id="IPR011990">
    <property type="entry name" value="TPR-like_helical_dom_sf"/>
</dbReference>
<evidence type="ECO:0000313" key="4">
    <source>
        <dbReference type="EMBL" id="ATD09391.1"/>
    </source>
</evidence>
<reference evidence="4 5" key="1">
    <citation type="submission" date="2015-06" db="EMBL/GenBank/DDBJ databases">
        <authorList>
            <person name="Xie B.-B."/>
            <person name="Rong J.-C."/>
            <person name="Qin Q.-L."/>
            <person name="Zhang Y.-Z."/>
        </authorList>
    </citation>
    <scope>NUCLEOTIDE SEQUENCE [LARGE SCALE GENOMIC DNA]</scope>
    <source>
        <strain evidence="4 5">JCM 20779</strain>
    </source>
</reference>
<keyword evidence="2 3" id="KW-0802">TPR repeat</keyword>
<dbReference type="PANTHER" id="PTHR45586">
    <property type="entry name" value="TPR REPEAT-CONTAINING PROTEIN PA4667"/>
    <property type="match status" value="1"/>
</dbReference>
<dbReference type="PROSITE" id="PS50005">
    <property type="entry name" value="TPR"/>
    <property type="match status" value="3"/>
</dbReference>